<keyword evidence="4" id="KW-0482">Metalloprotease</keyword>
<dbReference type="Gene3D" id="3.30.2290.10">
    <property type="entry name" value="PmbA/TldD superfamily"/>
    <property type="match status" value="1"/>
</dbReference>
<dbReference type="SUPFAM" id="SSF111283">
    <property type="entry name" value="Putative modulator of DNA gyrase, PmbA/TldD"/>
    <property type="match status" value="1"/>
</dbReference>
<evidence type="ECO:0000256" key="3">
    <source>
        <dbReference type="ARBA" id="ARBA00022801"/>
    </source>
</evidence>
<feature type="domain" description="Metalloprotease TldD/E C-terminal" evidence="6">
    <location>
        <begin position="221"/>
        <end position="441"/>
    </location>
</feature>
<keyword evidence="2" id="KW-0645">Protease</keyword>
<keyword evidence="3" id="KW-0378">Hydrolase</keyword>
<dbReference type="GO" id="GO:0008237">
    <property type="term" value="F:metallopeptidase activity"/>
    <property type="evidence" value="ECO:0007669"/>
    <property type="project" value="UniProtKB-KW"/>
</dbReference>
<dbReference type="GO" id="GO:0005829">
    <property type="term" value="C:cytosol"/>
    <property type="evidence" value="ECO:0007669"/>
    <property type="project" value="TreeGrafter"/>
</dbReference>
<comment type="similarity">
    <text evidence="1">Belongs to the peptidase U62 family.</text>
</comment>
<dbReference type="InterPro" id="IPR045569">
    <property type="entry name" value="Metalloprtase-TldD/E_C"/>
</dbReference>
<evidence type="ECO:0000313" key="9">
    <source>
        <dbReference type="Proteomes" id="UP000182125"/>
    </source>
</evidence>
<evidence type="ECO:0000259" key="6">
    <source>
        <dbReference type="Pfam" id="PF19289"/>
    </source>
</evidence>
<dbReference type="InterPro" id="IPR035068">
    <property type="entry name" value="TldD/PmbA_N"/>
</dbReference>
<dbReference type="PANTHER" id="PTHR30624">
    <property type="entry name" value="UNCHARACTERIZED PROTEIN TLDD AND PMBA"/>
    <property type="match status" value="1"/>
</dbReference>
<evidence type="ECO:0000256" key="4">
    <source>
        <dbReference type="ARBA" id="ARBA00023049"/>
    </source>
</evidence>
<evidence type="ECO:0000259" key="5">
    <source>
        <dbReference type="Pfam" id="PF01523"/>
    </source>
</evidence>
<evidence type="ECO:0000256" key="1">
    <source>
        <dbReference type="ARBA" id="ARBA00005836"/>
    </source>
</evidence>
<dbReference type="PIRSF" id="PIRSF004919">
    <property type="entry name" value="TldD"/>
    <property type="match status" value="1"/>
</dbReference>
<dbReference type="InterPro" id="IPR036059">
    <property type="entry name" value="TldD/PmbA_sf"/>
</dbReference>
<dbReference type="GO" id="GO:0006508">
    <property type="term" value="P:proteolysis"/>
    <property type="evidence" value="ECO:0007669"/>
    <property type="project" value="UniProtKB-KW"/>
</dbReference>
<feature type="domain" description="Metalloprotease TldD/E N-terminal" evidence="5">
    <location>
        <begin position="21"/>
        <end position="81"/>
    </location>
</feature>
<dbReference type="InterPro" id="IPR025502">
    <property type="entry name" value="TldD"/>
</dbReference>
<name>A0A1I0M4E7_9EURY</name>
<dbReference type="EMBL" id="FOIW01000001">
    <property type="protein sequence ID" value="SEV82650.1"/>
    <property type="molecule type" value="Genomic_DNA"/>
</dbReference>
<dbReference type="Pfam" id="PF19290">
    <property type="entry name" value="PmbA_TldD_2nd"/>
    <property type="match status" value="1"/>
</dbReference>
<dbReference type="Proteomes" id="UP000182125">
    <property type="component" value="Unassembled WGS sequence"/>
</dbReference>
<evidence type="ECO:0000313" key="8">
    <source>
        <dbReference type="EMBL" id="SEV82650.1"/>
    </source>
</evidence>
<dbReference type="InterPro" id="IPR051463">
    <property type="entry name" value="Peptidase_U62_metallo"/>
</dbReference>
<sequence>MILVDTKRALELALSVGAEYAEVREERVLKTEIVVSEGLRISRRILGGFGVRVLVDGSWGFSSVNSEKDLEWAIRNAVKLAGIQRGKVKLAEIKPVRDVVRSRMKRKPSEVPLEEKIELVKGLHSSLPADAVSRKVVKYSDFSGFKRLVTSEGTEIEWELTGVSFVADLAVSSGGRSAWLFDVSGSIERGFEAVDEILERIDQSIRGQLECFLRGKRPKLGKAPVLMAPYFAGMVAHEALGHLAEADQLPSTPLAKKLGEQIAPEFVSLSDGNVENGHGNDIYDEEGVPVRKVEILKDGIFNEPLVDRERAYGLGVSPNGHARAESYAFEPMVRMRNTYFEPGDYTFEELLAEVRRGYYLVRPGPGQTGLDSSFTVGVMEGYVIENGEIGEPIFNATASGRALDALPGIRGLGKELDFENTYCGRGQVVRVSMGGPHVLFERGIRVV</sequence>
<evidence type="ECO:0000259" key="7">
    <source>
        <dbReference type="Pfam" id="PF19290"/>
    </source>
</evidence>
<dbReference type="InterPro" id="IPR045570">
    <property type="entry name" value="Metalloprtase-TldD/E_cen_dom"/>
</dbReference>
<proteinExistence type="inferred from homology"/>
<accession>A0A1I0M4E7</accession>
<dbReference type="Pfam" id="PF19289">
    <property type="entry name" value="PmbA_TldD_3rd"/>
    <property type="match status" value="1"/>
</dbReference>
<evidence type="ECO:0000256" key="2">
    <source>
        <dbReference type="ARBA" id="ARBA00022670"/>
    </source>
</evidence>
<dbReference type="PANTHER" id="PTHR30624:SF0">
    <property type="entry name" value="METALLOPROTEASE SLR0863"/>
    <property type="match status" value="1"/>
</dbReference>
<organism evidence="8 9">
    <name type="scientific">Thermococcus thioreducens</name>
    <dbReference type="NCBI Taxonomy" id="277988"/>
    <lineage>
        <taxon>Archaea</taxon>
        <taxon>Methanobacteriati</taxon>
        <taxon>Methanobacteriota</taxon>
        <taxon>Thermococci</taxon>
        <taxon>Thermococcales</taxon>
        <taxon>Thermococcaceae</taxon>
        <taxon>Thermococcus</taxon>
    </lineage>
</organism>
<dbReference type="InterPro" id="IPR002510">
    <property type="entry name" value="Metalloprtase-TldD/E_N"/>
</dbReference>
<gene>
    <name evidence="8" type="ORF">SAMN05216170_0177</name>
</gene>
<protein>
    <submittedName>
        <fullName evidence="8">TldD protein</fullName>
    </submittedName>
</protein>
<dbReference type="AlphaFoldDB" id="A0A1I0M4E7"/>
<dbReference type="Pfam" id="PF01523">
    <property type="entry name" value="PmbA_TldD_1st"/>
    <property type="match status" value="1"/>
</dbReference>
<feature type="domain" description="Metalloprotease TldD/E central" evidence="7">
    <location>
        <begin position="107"/>
        <end position="183"/>
    </location>
</feature>
<reference evidence="8 9" key="1">
    <citation type="submission" date="2016-10" db="EMBL/GenBank/DDBJ databases">
        <authorList>
            <person name="de Groot N.N."/>
        </authorList>
    </citation>
    <scope>NUCLEOTIDE SEQUENCE [LARGE SCALE GENOMIC DNA]</scope>
    <source>
        <strain evidence="8 9">OGL-20</strain>
    </source>
</reference>